<name>A0ACB9YGY8_9PEZI</name>
<protein>
    <submittedName>
        <fullName evidence="1">Cytochrome p450 monooxygenase</fullName>
    </submittedName>
</protein>
<dbReference type="Proteomes" id="UP001497700">
    <property type="component" value="Unassembled WGS sequence"/>
</dbReference>
<reference evidence="1 2" key="1">
    <citation type="journal article" date="2022" name="New Phytol.">
        <title>Ecological generalism drives hyperdiversity of secondary metabolite gene clusters in xylarialean endophytes.</title>
        <authorList>
            <person name="Franco M.E.E."/>
            <person name="Wisecaver J.H."/>
            <person name="Arnold A.E."/>
            <person name="Ju Y.M."/>
            <person name="Slot J.C."/>
            <person name="Ahrendt S."/>
            <person name="Moore L.P."/>
            <person name="Eastman K.E."/>
            <person name="Scott K."/>
            <person name="Konkel Z."/>
            <person name="Mondo S.J."/>
            <person name="Kuo A."/>
            <person name="Hayes R.D."/>
            <person name="Haridas S."/>
            <person name="Andreopoulos B."/>
            <person name="Riley R."/>
            <person name="LaButti K."/>
            <person name="Pangilinan J."/>
            <person name="Lipzen A."/>
            <person name="Amirebrahimi M."/>
            <person name="Yan J."/>
            <person name="Adam C."/>
            <person name="Keymanesh K."/>
            <person name="Ng V."/>
            <person name="Louie K."/>
            <person name="Northen T."/>
            <person name="Drula E."/>
            <person name="Henrissat B."/>
            <person name="Hsieh H.M."/>
            <person name="Youens-Clark K."/>
            <person name="Lutzoni F."/>
            <person name="Miadlikowska J."/>
            <person name="Eastwood D.C."/>
            <person name="Hamelin R.C."/>
            <person name="Grigoriev I.V."/>
            <person name="U'Ren J.M."/>
        </authorList>
    </citation>
    <scope>NUCLEOTIDE SEQUENCE [LARGE SCALE GENOMIC DNA]</scope>
    <source>
        <strain evidence="1 2">CBS 119005</strain>
    </source>
</reference>
<proteinExistence type="predicted"/>
<evidence type="ECO:0000313" key="1">
    <source>
        <dbReference type="EMBL" id="KAI4858711.1"/>
    </source>
</evidence>
<organism evidence="1 2">
    <name type="scientific">Hypoxylon rubiginosum</name>
    <dbReference type="NCBI Taxonomy" id="110542"/>
    <lineage>
        <taxon>Eukaryota</taxon>
        <taxon>Fungi</taxon>
        <taxon>Dikarya</taxon>
        <taxon>Ascomycota</taxon>
        <taxon>Pezizomycotina</taxon>
        <taxon>Sordariomycetes</taxon>
        <taxon>Xylariomycetidae</taxon>
        <taxon>Xylariales</taxon>
        <taxon>Hypoxylaceae</taxon>
        <taxon>Hypoxylon</taxon>
    </lineage>
</organism>
<sequence length="111" mass="12453">MIDLRKSGDHQTRDNHGYGVGRRICLGIHLAQRGLWLAVARLLWAFEVWSKLDAIGKAILIDMTPETGCREGFLNQCLSFGVDIKVRSEERRATILRETAKAEAEVFTAPS</sequence>
<keyword evidence="1" id="KW-0503">Monooxygenase</keyword>
<accession>A0ACB9YGY8</accession>
<gene>
    <name evidence="1" type="ORF">F4820DRAFT_206851</name>
</gene>
<keyword evidence="1" id="KW-0560">Oxidoreductase</keyword>
<keyword evidence="2" id="KW-1185">Reference proteome</keyword>
<evidence type="ECO:0000313" key="2">
    <source>
        <dbReference type="Proteomes" id="UP001497700"/>
    </source>
</evidence>
<dbReference type="EMBL" id="MU393698">
    <property type="protein sequence ID" value="KAI4858711.1"/>
    <property type="molecule type" value="Genomic_DNA"/>
</dbReference>
<comment type="caution">
    <text evidence="1">The sequence shown here is derived from an EMBL/GenBank/DDBJ whole genome shotgun (WGS) entry which is preliminary data.</text>
</comment>